<dbReference type="Proteomes" id="UP000007100">
    <property type="component" value="Plasmid pACMV2"/>
</dbReference>
<sequence length="169" mass="18201">MRQARDGLAQTIDQAFKAAKAQAEAAHADLSRQFVASFAQAAEQRLKAMSRWVWWRTLASCAALAIVILALGFGLGYWRGNAAGYSQAAGTIHATGAVEQSVLASQGPAGLAQWHQLMRDNAILDTMKSDCTSKNVAHQDGRTACHLWLWTTPNVAPAAIAAMHMKARQ</sequence>
<name>F0J7P4_ACIMA</name>
<keyword evidence="1" id="KW-1133">Transmembrane helix</keyword>
<gene>
    <name evidence="2" type="ordered locus">ACMV_P2_00310</name>
</gene>
<evidence type="ECO:0000256" key="1">
    <source>
        <dbReference type="SAM" id="Phobius"/>
    </source>
</evidence>
<dbReference type="AlphaFoldDB" id="F0J7P4"/>
<evidence type="ECO:0000313" key="3">
    <source>
        <dbReference type="Proteomes" id="UP000007100"/>
    </source>
</evidence>
<evidence type="ECO:0000313" key="2">
    <source>
        <dbReference type="EMBL" id="BAJ83111.1"/>
    </source>
</evidence>
<reference evidence="2 3" key="1">
    <citation type="submission" date="2010-12" db="EMBL/GenBank/DDBJ databases">
        <title>Whole genome sequence of Acidiphilium multivorum AIU301.</title>
        <authorList>
            <person name="Narita-Yamada S."/>
            <person name="Nakamura S."/>
            <person name="Ito N."/>
            <person name="Takarada H."/>
            <person name="Katano Y."/>
            <person name="Nakazawa H."/>
            <person name="Hosoyama A."/>
            <person name="Yamada R."/>
            <person name="Fujita N."/>
        </authorList>
    </citation>
    <scope>NUCLEOTIDE SEQUENCE [LARGE SCALE GENOMIC DNA]</scope>
    <source>
        <strain evidence="3">DSM 11245 / JCM 8867 / AIU301</strain>
        <plasmid evidence="2 3">pACMV2</plasmid>
    </source>
</reference>
<dbReference type="HOGENOM" id="CLU_1700420_0_0_5"/>
<geneLocation type="plasmid" evidence="2 3">
    <name>pACMV2</name>
</geneLocation>
<dbReference type="KEGG" id="amv:ACMV_P2_00310"/>
<keyword evidence="1" id="KW-0472">Membrane</keyword>
<accession>F0J7P4</accession>
<organism evidence="2 3">
    <name type="scientific">Acidiphilium multivorum (strain DSM 11245 / JCM 8867 / NBRC 100883 / AIU 301)</name>
    <dbReference type="NCBI Taxonomy" id="926570"/>
    <lineage>
        <taxon>Bacteria</taxon>
        <taxon>Pseudomonadati</taxon>
        <taxon>Pseudomonadota</taxon>
        <taxon>Alphaproteobacteria</taxon>
        <taxon>Acetobacterales</taxon>
        <taxon>Acidocellaceae</taxon>
        <taxon>Acidiphilium</taxon>
    </lineage>
</organism>
<protein>
    <submittedName>
        <fullName evidence="2">Uncharacterized protein</fullName>
    </submittedName>
</protein>
<keyword evidence="1" id="KW-0812">Transmembrane</keyword>
<feature type="transmembrane region" description="Helical" evidence="1">
    <location>
        <begin position="53"/>
        <end position="78"/>
    </location>
</feature>
<keyword evidence="3" id="KW-1185">Reference proteome</keyword>
<keyword evidence="2" id="KW-0614">Plasmid</keyword>
<dbReference type="EMBL" id="AP012037">
    <property type="protein sequence ID" value="BAJ83111.1"/>
    <property type="molecule type" value="Genomic_DNA"/>
</dbReference>
<proteinExistence type="predicted"/>